<proteinExistence type="predicted"/>
<dbReference type="AlphaFoldDB" id="A0A4U7BSE3"/>
<comment type="caution">
    <text evidence="2">The sequence shown here is derived from an EMBL/GenBank/DDBJ whole genome shotgun (WGS) entry which is preliminary data.</text>
</comment>
<dbReference type="Pfam" id="PF16668">
    <property type="entry name" value="JLPA"/>
    <property type="match status" value="1"/>
</dbReference>
<protein>
    <recommendedName>
        <fullName evidence="4">Surface exposed lipoprotein JlpA</fullName>
    </recommendedName>
</protein>
<organism evidence="2 3">
    <name type="scientific">Campylobacter aviculae</name>
    <dbReference type="NCBI Taxonomy" id="2510190"/>
    <lineage>
        <taxon>Bacteria</taxon>
        <taxon>Pseudomonadati</taxon>
        <taxon>Campylobacterota</taxon>
        <taxon>Epsilonproteobacteria</taxon>
        <taxon>Campylobacterales</taxon>
        <taxon>Campylobacteraceae</taxon>
        <taxon>Campylobacter</taxon>
    </lineage>
</organism>
<dbReference type="Proteomes" id="UP000310353">
    <property type="component" value="Unassembled WGS sequence"/>
</dbReference>
<name>A0A4U7BSE3_9BACT</name>
<dbReference type="GO" id="GO:0007155">
    <property type="term" value="P:cell adhesion"/>
    <property type="evidence" value="ECO:0007669"/>
    <property type="project" value="InterPro"/>
</dbReference>
<accession>A0A4U7BSE3</accession>
<dbReference type="OrthoDB" id="5352641at2"/>
<sequence length="363" mass="42274">MYMKKYIVLFLSVIFFFACNDNSLDKNIAKKYKNNLNSQIQDTLKDMQEEFEIKIEFHDFQCQSNDNFVKCTSPNLEIFSKNNKKLLKIKSIELSSNEVYTGDKKGLISIKDLQEFLFSKNKQLQSKITFKDLKLSNEMIDEIKKIPLNKNPKINNYLYELAANPYTISFENLNSEKDNSHYNDILNISIQNNNKLDFNLNLNIAYKSKLLDILDSIGLKYNTDSLSTEEISDNNTDLNFAFSQIQENIIIQNIKLASSLDTKGVFENYIEVAKSMLNLSKEQSQKEDQVLIFDKTLKTFEKITQNPIYKLDIEMFFKNISLDAYSQEKEKAIEKLTINGEDFTEIIPIISNAILNNLLYDFY</sequence>
<keyword evidence="1" id="KW-0732">Signal</keyword>
<evidence type="ECO:0000313" key="2">
    <source>
        <dbReference type="EMBL" id="TKX31187.1"/>
    </source>
</evidence>
<gene>
    <name evidence="2" type="ORF">CQA76_06715</name>
</gene>
<evidence type="ECO:0008006" key="4">
    <source>
        <dbReference type="Google" id="ProtNLM"/>
    </source>
</evidence>
<reference evidence="2 3" key="1">
    <citation type="submission" date="2018-05" db="EMBL/GenBank/DDBJ databases">
        <title>Novel Campyloabacter and Helicobacter Species and Strains.</title>
        <authorList>
            <person name="Mannion A.J."/>
            <person name="Shen Z."/>
            <person name="Fox J.G."/>
        </authorList>
    </citation>
    <scope>NUCLEOTIDE SEQUENCE [LARGE SCALE GENOMIC DNA]</scope>
    <source>
        <strain evidence="3">MIT17-670</strain>
    </source>
</reference>
<evidence type="ECO:0000313" key="3">
    <source>
        <dbReference type="Proteomes" id="UP000310353"/>
    </source>
</evidence>
<dbReference type="EMBL" id="NXMA01000011">
    <property type="protein sequence ID" value="TKX31187.1"/>
    <property type="molecule type" value="Genomic_DNA"/>
</dbReference>
<dbReference type="InterPro" id="IPR032077">
    <property type="entry name" value="JLPA"/>
</dbReference>
<evidence type="ECO:0000256" key="1">
    <source>
        <dbReference type="SAM" id="SignalP"/>
    </source>
</evidence>
<feature type="chain" id="PRO_5020642487" description="Surface exposed lipoprotein JlpA" evidence="1">
    <location>
        <begin position="21"/>
        <end position="363"/>
    </location>
</feature>
<feature type="signal peptide" evidence="1">
    <location>
        <begin position="1"/>
        <end position="20"/>
    </location>
</feature>
<dbReference type="PROSITE" id="PS51257">
    <property type="entry name" value="PROKAR_LIPOPROTEIN"/>
    <property type="match status" value="1"/>
</dbReference>
<keyword evidence="3" id="KW-1185">Reference proteome</keyword>